<keyword evidence="1" id="KW-0472">Membrane</keyword>
<accession>A0A0C3EF29</accession>
<evidence type="ECO:0000313" key="3">
    <source>
        <dbReference type="Proteomes" id="UP000053989"/>
    </source>
</evidence>
<keyword evidence="1" id="KW-1133">Transmembrane helix</keyword>
<dbReference type="HOGENOM" id="CLU_2905465_0_0_1"/>
<reference evidence="2 3" key="1">
    <citation type="submission" date="2014-04" db="EMBL/GenBank/DDBJ databases">
        <authorList>
            <consortium name="DOE Joint Genome Institute"/>
            <person name="Kuo A."/>
            <person name="Kohler A."/>
            <person name="Nagy L.G."/>
            <person name="Floudas D."/>
            <person name="Copeland A."/>
            <person name="Barry K.W."/>
            <person name="Cichocki N."/>
            <person name="Veneault-Fourrey C."/>
            <person name="LaButti K."/>
            <person name="Lindquist E.A."/>
            <person name="Lipzen A."/>
            <person name="Lundell T."/>
            <person name="Morin E."/>
            <person name="Murat C."/>
            <person name="Sun H."/>
            <person name="Tunlid A."/>
            <person name="Henrissat B."/>
            <person name="Grigoriev I.V."/>
            <person name="Hibbett D.S."/>
            <person name="Martin F."/>
            <person name="Nordberg H.P."/>
            <person name="Cantor M.N."/>
            <person name="Hua S.X."/>
        </authorList>
    </citation>
    <scope>NUCLEOTIDE SEQUENCE [LARGE SCALE GENOMIC DNA]</scope>
    <source>
        <strain evidence="2 3">Foug A</strain>
    </source>
</reference>
<name>A0A0C3EF29_9AGAM</name>
<dbReference type="EMBL" id="KN822017">
    <property type="protein sequence ID" value="KIM66511.1"/>
    <property type="molecule type" value="Genomic_DNA"/>
</dbReference>
<sequence length="62" mass="6981">MPPTSSVYPPLRRRWDDSSSDFNKWAWVIAVLIGVVILLVIFKQVFLPVAAPPTPYPNSTPE</sequence>
<evidence type="ECO:0000313" key="2">
    <source>
        <dbReference type="EMBL" id="KIM66511.1"/>
    </source>
</evidence>
<gene>
    <name evidence="2" type="ORF">SCLCIDRAFT_1211262</name>
</gene>
<protein>
    <submittedName>
        <fullName evidence="2">Uncharacterized protein</fullName>
    </submittedName>
</protein>
<keyword evidence="3" id="KW-1185">Reference proteome</keyword>
<proteinExistence type="predicted"/>
<keyword evidence="1" id="KW-0812">Transmembrane</keyword>
<dbReference type="AlphaFoldDB" id="A0A0C3EF29"/>
<reference evidence="3" key="2">
    <citation type="submission" date="2015-01" db="EMBL/GenBank/DDBJ databases">
        <title>Evolutionary Origins and Diversification of the Mycorrhizal Mutualists.</title>
        <authorList>
            <consortium name="DOE Joint Genome Institute"/>
            <consortium name="Mycorrhizal Genomics Consortium"/>
            <person name="Kohler A."/>
            <person name="Kuo A."/>
            <person name="Nagy L.G."/>
            <person name="Floudas D."/>
            <person name="Copeland A."/>
            <person name="Barry K.W."/>
            <person name="Cichocki N."/>
            <person name="Veneault-Fourrey C."/>
            <person name="LaButti K."/>
            <person name="Lindquist E.A."/>
            <person name="Lipzen A."/>
            <person name="Lundell T."/>
            <person name="Morin E."/>
            <person name="Murat C."/>
            <person name="Riley R."/>
            <person name="Ohm R."/>
            <person name="Sun H."/>
            <person name="Tunlid A."/>
            <person name="Henrissat B."/>
            <person name="Grigoriev I.V."/>
            <person name="Hibbett D.S."/>
            <person name="Martin F."/>
        </authorList>
    </citation>
    <scope>NUCLEOTIDE SEQUENCE [LARGE SCALE GENOMIC DNA]</scope>
    <source>
        <strain evidence="3">Foug A</strain>
    </source>
</reference>
<organism evidence="2 3">
    <name type="scientific">Scleroderma citrinum Foug A</name>
    <dbReference type="NCBI Taxonomy" id="1036808"/>
    <lineage>
        <taxon>Eukaryota</taxon>
        <taxon>Fungi</taxon>
        <taxon>Dikarya</taxon>
        <taxon>Basidiomycota</taxon>
        <taxon>Agaricomycotina</taxon>
        <taxon>Agaricomycetes</taxon>
        <taxon>Agaricomycetidae</taxon>
        <taxon>Boletales</taxon>
        <taxon>Sclerodermatineae</taxon>
        <taxon>Sclerodermataceae</taxon>
        <taxon>Scleroderma</taxon>
    </lineage>
</organism>
<feature type="transmembrane region" description="Helical" evidence="1">
    <location>
        <begin position="25"/>
        <end position="42"/>
    </location>
</feature>
<dbReference type="InParanoid" id="A0A0C3EF29"/>
<evidence type="ECO:0000256" key="1">
    <source>
        <dbReference type="SAM" id="Phobius"/>
    </source>
</evidence>
<dbReference type="Proteomes" id="UP000053989">
    <property type="component" value="Unassembled WGS sequence"/>
</dbReference>